<evidence type="ECO:0000256" key="4">
    <source>
        <dbReference type="SAM" id="MobiDB-lite"/>
    </source>
</evidence>
<dbReference type="AlphaFoldDB" id="A0A9N8E109"/>
<dbReference type="GO" id="GO:0006508">
    <property type="term" value="P:proteolysis"/>
    <property type="evidence" value="ECO:0007669"/>
    <property type="project" value="UniProtKB-KW"/>
</dbReference>
<reference evidence="6" key="1">
    <citation type="submission" date="2020-06" db="EMBL/GenBank/DDBJ databases">
        <authorList>
            <consortium name="Plant Systems Biology data submission"/>
        </authorList>
    </citation>
    <scope>NUCLEOTIDE SEQUENCE</scope>
    <source>
        <strain evidence="6">D6</strain>
    </source>
</reference>
<evidence type="ECO:0000256" key="2">
    <source>
        <dbReference type="ARBA" id="ARBA00023145"/>
    </source>
</evidence>
<dbReference type="EMBL" id="CAICTM010000540">
    <property type="protein sequence ID" value="CAB9512541.1"/>
    <property type="molecule type" value="Genomic_DNA"/>
</dbReference>
<dbReference type="InterPro" id="IPR039417">
    <property type="entry name" value="Peptidase_C1A_papain-like"/>
</dbReference>
<dbReference type="PANTHER" id="PTHR12411">
    <property type="entry name" value="CYSTEINE PROTEASE FAMILY C1-RELATED"/>
    <property type="match status" value="1"/>
</dbReference>
<feature type="compositionally biased region" description="Polar residues" evidence="4">
    <location>
        <begin position="34"/>
        <end position="46"/>
    </location>
</feature>
<dbReference type="InterPro" id="IPR013201">
    <property type="entry name" value="Prot_inhib_I29"/>
</dbReference>
<evidence type="ECO:0000313" key="6">
    <source>
        <dbReference type="EMBL" id="CAB9512541.1"/>
    </source>
</evidence>
<accession>A0A9N8E109</accession>
<feature type="domain" description="Peptidase C1A papain C-terminal" evidence="5">
    <location>
        <begin position="182"/>
        <end position="427"/>
    </location>
</feature>
<feature type="region of interest" description="Disordered" evidence="4">
    <location>
        <begin position="33"/>
        <end position="61"/>
    </location>
</feature>
<dbReference type="InterPro" id="IPR038765">
    <property type="entry name" value="Papain-like_cys_pep_sf"/>
</dbReference>
<dbReference type="PRINTS" id="PR00705">
    <property type="entry name" value="PAPAIN"/>
</dbReference>
<dbReference type="Pfam" id="PF00112">
    <property type="entry name" value="Peptidase_C1"/>
    <property type="match status" value="1"/>
</dbReference>
<protein>
    <submittedName>
        <fullName evidence="6">Senescence-specific cysteine protease SAG39</fullName>
    </submittedName>
</protein>
<dbReference type="OrthoDB" id="10253408at2759"/>
<comment type="similarity">
    <text evidence="1">Belongs to the peptidase C1 family.</text>
</comment>
<feature type="compositionally biased region" description="Basic and acidic residues" evidence="4">
    <location>
        <begin position="50"/>
        <end position="61"/>
    </location>
</feature>
<dbReference type="SMART" id="SM00645">
    <property type="entry name" value="Pept_C1"/>
    <property type="match status" value="1"/>
</dbReference>
<keyword evidence="6" id="KW-0645">Protease</keyword>
<evidence type="ECO:0000313" key="7">
    <source>
        <dbReference type="Proteomes" id="UP001153069"/>
    </source>
</evidence>
<dbReference type="Gene3D" id="3.90.70.10">
    <property type="entry name" value="Cysteine proteinases"/>
    <property type="match status" value="1"/>
</dbReference>
<evidence type="ECO:0000256" key="3">
    <source>
        <dbReference type="ARBA" id="ARBA00023157"/>
    </source>
</evidence>
<name>A0A9N8E109_9STRA</name>
<dbReference type="InterPro" id="IPR000668">
    <property type="entry name" value="Peptidase_C1A_C"/>
</dbReference>
<dbReference type="CDD" id="cd02248">
    <property type="entry name" value="Peptidase_C1A"/>
    <property type="match status" value="1"/>
</dbReference>
<dbReference type="Pfam" id="PF08246">
    <property type="entry name" value="Inhibitor_I29"/>
    <property type="match status" value="1"/>
</dbReference>
<evidence type="ECO:0000256" key="1">
    <source>
        <dbReference type="ARBA" id="ARBA00008455"/>
    </source>
</evidence>
<dbReference type="GO" id="GO:0008234">
    <property type="term" value="F:cysteine-type peptidase activity"/>
    <property type="evidence" value="ECO:0007669"/>
    <property type="project" value="InterPro"/>
</dbReference>
<dbReference type="InterPro" id="IPR013128">
    <property type="entry name" value="Peptidase_C1A"/>
</dbReference>
<keyword evidence="7" id="KW-1185">Reference proteome</keyword>
<gene>
    <name evidence="6" type="ORF">SEMRO_541_G163220.1</name>
</gene>
<proteinExistence type="inferred from homology"/>
<organism evidence="6 7">
    <name type="scientific">Seminavis robusta</name>
    <dbReference type="NCBI Taxonomy" id="568900"/>
    <lineage>
        <taxon>Eukaryota</taxon>
        <taxon>Sar</taxon>
        <taxon>Stramenopiles</taxon>
        <taxon>Ochrophyta</taxon>
        <taxon>Bacillariophyta</taxon>
        <taxon>Bacillariophyceae</taxon>
        <taxon>Bacillariophycidae</taxon>
        <taxon>Naviculales</taxon>
        <taxon>Naviculaceae</taxon>
        <taxon>Seminavis</taxon>
    </lineage>
</organism>
<keyword evidence="2" id="KW-0865">Zymogen</keyword>
<dbReference type="Proteomes" id="UP001153069">
    <property type="component" value="Unassembled WGS sequence"/>
</dbReference>
<dbReference type="SUPFAM" id="SSF54001">
    <property type="entry name" value="Cysteine proteinases"/>
    <property type="match status" value="1"/>
</dbReference>
<keyword evidence="3" id="KW-1015">Disulfide bond</keyword>
<dbReference type="PROSITE" id="PS00139">
    <property type="entry name" value="THIOL_PROTEASE_CYS"/>
    <property type="match status" value="1"/>
</dbReference>
<dbReference type="InterPro" id="IPR000169">
    <property type="entry name" value="Pept_cys_AS"/>
</dbReference>
<keyword evidence="6" id="KW-0378">Hydrolase</keyword>
<comment type="caution">
    <text evidence="6">The sequence shown here is derived from an EMBL/GenBank/DDBJ whole genome shotgun (WGS) entry which is preliminary data.</text>
</comment>
<sequence length="482" mass="53399">MACVAGWCLLQEEEVSVPVSSWRRPMSTIVAGDSSISGGKEIQSSAHLPKGHEVESSGDDKSTIHYTYDDYLSDIPEKMVGSTSEYYKRKALFDYNKEIIRRHNSNHPQGHMLGLNQFMDRFDYELPQRGYDKTRHEAWSQNHIDPSMLTKSDDSSATTSKSRQLDYWSLVEDLTFSSSEMLPKSVDWRTCPKTGKPLSTPVKAQGRCGSCWAFATTAALESHVAMASSNKTLFSLSMQELVSCVPNPNHCGGKGGCSGSTAELALDFIAVKGIVDEWHFGYQSFDGRHQVKCSLQEEEDDITTGVEVASRLSKYYDHAVATVHGYAKLPTNNYTSLMHALAKVGPVIVNVAADPWRFYESGVFTPRGHSVGQTDINHVVVLMGYGTDETTGEDYWLVRNSYGPQWGEEGYIRLKRVDPATLPHPDADCGMDVRPADGIACTEQDDDRHHGHHHITPPAVKVCGTSGILFDPILPIGARMLW</sequence>
<evidence type="ECO:0000259" key="5">
    <source>
        <dbReference type="SMART" id="SM00645"/>
    </source>
</evidence>